<gene>
    <name evidence="1" type="ORF">P171DRAFT_425716</name>
</gene>
<accession>A0A9P4PTR0</accession>
<evidence type="ECO:0000313" key="1">
    <source>
        <dbReference type="EMBL" id="KAF2451195.1"/>
    </source>
</evidence>
<dbReference type="OrthoDB" id="3780218at2759"/>
<evidence type="ECO:0008006" key="3">
    <source>
        <dbReference type="Google" id="ProtNLM"/>
    </source>
</evidence>
<dbReference type="InterPro" id="IPR038883">
    <property type="entry name" value="AN11006-like"/>
</dbReference>
<dbReference type="Proteomes" id="UP000799764">
    <property type="component" value="Unassembled WGS sequence"/>
</dbReference>
<dbReference type="PANTHER" id="PTHR42085">
    <property type="entry name" value="F-BOX DOMAIN-CONTAINING PROTEIN"/>
    <property type="match status" value="1"/>
</dbReference>
<dbReference type="PANTHER" id="PTHR42085:SF2">
    <property type="entry name" value="F-BOX DOMAIN-CONTAINING PROTEIN"/>
    <property type="match status" value="1"/>
</dbReference>
<reference evidence="1" key="1">
    <citation type="journal article" date="2020" name="Stud. Mycol.">
        <title>101 Dothideomycetes genomes: a test case for predicting lifestyles and emergence of pathogens.</title>
        <authorList>
            <person name="Haridas S."/>
            <person name="Albert R."/>
            <person name="Binder M."/>
            <person name="Bloem J."/>
            <person name="Labutti K."/>
            <person name="Salamov A."/>
            <person name="Andreopoulos B."/>
            <person name="Baker S."/>
            <person name="Barry K."/>
            <person name="Bills G."/>
            <person name="Bluhm B."/>
            <person name="Cannon C."/>
            <person name="Castanera R."/>
            <person name="Culley D."/>
            <person name="Daum C."/>
            <person name="Ezra D."/>
            <person name="Gonzalez J."/>
            <person name="Henrissat B."/>
            <person name="Kuo A."/>
            <person name="Liang C."/>
            <person name="Lipzen A."/>
            <person name="Lutzoni F."/>
            <person name="Magnuson J."/>
            <person name="Mondo S."/>
            <person name="Nolan M."/>
            <person name="Ohm R."/>
            <person name="Pangilinan J."/>
            <person name="Park H.-J."/>
            <person name="Ramirez L."/>
            <person name="Alfaro M."/>
            <person name="Sun H."/>
            <person name="Tritt A."/>
            <person name="Yoshinaga Y."/>
            <person name="Zwiers L.-H."/>
            <person name="Turgeon B."/>
            <person name="Goodwin S."/>
            <person name="Spatafora J."/>
            <person name="Crous P."/>
            <person name="Grigoriev I."/>
        </authorList>
    </citation>
    <scope>NUCLEOTIDE SEQUENCE</scope>
    <source>
        <strain evidence="1">CBS 690.94</strain>
    </source>
</reference>
<evidence type="ECO:0000313" key="2">
    <source>
        <dbReference type="Proteomes" id="UP000799764"/>
    </source>
</evidence>
<keyword evidence="2" id="KW-1185">Reference proteome</keyword>
<protein>
    <recommendedName>
        <fullName evidence="3">F-box domain-containing protein</fullName>
    </recommendedName>
</protein>
<organism evidence="1 2">
    <name type="scientific">Karstenula rhodostoma CBS 690.94</name>
    <dbReference type="NCBI Taxonomy" id="1392251"/>
    <lineage>
        <taxon>Eukaryota</taxon>
        <taxon>Fungi</taxon>
        <taxon>Dikarya</taxon>
        <taxon>Ascomycota</taxon>
        <taxon>Pezizomycotina</taxon>
        <taxon>Dothideomycetes</taxon>
        <taxon>Pleosporomycetidae</taxon>
        <taxon>Pleosporales</taxon>
        <taxon>Massarineae</taxon>
        <taxon>Didymosphaeriaceae</taxon>
        <taxon>Karstenula</taxon>
    </lineage>
</organism>
<dbReference type="AlphaFoldDB" id="A0A9P4PTR0"/>
<comment type="caution">
    <text evidence="1">The sequence shown here is derived from an EMBL/GenBank/DDBJ whole genome shotgun (WGS) entry which is preliminary data.</text>
</comment>
<dbReference type="EMBL" id="MU001492">
    <property type="protein sequence ID" value="KAF2451195.1"/>
    <property type="molecule type" value="Genomic_DNA"/>
</dbReference>
<proteinExistence type="predicted"/>
<name>A0A9P4PTR0_9PLEO</name>
<sequence length="305" mass="36183">MDNLHSHWAPQLRANGAGDPSFVARRLKTPTTRTLSFLDLPRELRHEIYIHLVPEALSFTMPNQCRERVYYYKGMQTEKYPLNHYLASNPVLFLNRQIRHEMLDSIYANTTFRFDWRRRASFILQVVQAIPASAKAKIRHLSWRDWSLHTGGDRKGYNHWPSVMAYIATHFTSLRTIDWCFPSGEDRRHHYHNWQVPRLAAQMLADGIIEKLTWRRGKKLPGHIGFPNPMLHWEEEVSMALTLLSIPLDVDVDEFKGFEFRRLLQHESHLDKSDPVDRWALECLRRERYDFDVTVYPHDLVLTRK</sequence>